<evidence type="ECO:0000313" key="6">
    <source>
        <dbReference type="Proteomes" id="UP000694867"/>
    </source>
</evidence>
<keyword evidence="4" id="KW-0378">Hydrolase</keyword>
<dbReference type="Gene3D" id="2.40.70.10">
    <property type="entry name" value="Acid Proteases"/>
    <property type="match status" value="1"/>
</dbReference>
<evidence type="ECO:0000313" key="7">
    <source>
        <dbReference type="RefSeq" id="XP_003740216.1"/>
    </source>
</evidence>
<dbReference type="SUPFAM" id="SSF50630">
    <property type="entry name" value="Acid proteases"/>
    <property type="match status" value="1"/>
</dbReference>
<keyword evidence="4" id="KW-0255">Endonuclease</keyword>
<dbReference type="GO" id="GO:0004519">
    <property type="term" value="F:endonuclease activity"/>
    <property type="evidence" value="ECO:0007669"/>
    <property type="project" value="UniProtKB-KW"/>
</dbReference>
<evidence type="ECO:0000256" key="1">
    <source>
        <dbReference type="ARBA" id="ARBA00022679"/>
    </source>
</evidence>
<evidence type="ECO:0000256" key="4">
    <source>
        <dbReference type="ARBA" id="ARBA00022759"/>
    </source>
</evidence>
<evidence type="ECO:0000259" key="5">
    <source>
        <dbReference type="Pfam" id="PF23309"/>
    </source>
</evidence>
<dbReference type="PANTHER" id="PTHR37984:SF5">
    <property type="entry name" value="PROTEIN NYNRIN-LIKE"/>
    <property type="match status" value="1"/>
</dbReference>
<dbReference type="GO" id="GO:0003676">
    <property type="term" value="F:nucleic acid binding"/>
    <property type="evidence" value="ECO:0007669"/>
    <property type="project" value="InterPro"/>
</dbReference>
<keyword evidence="2" id="KW-0548">Nucleotidyltransferase</keyword>
<dbReference type="GO" id="GO:0006508">
    <property type="term" value="P:proteolysis"/>
    <property type="evidence" value="ECO:0007669"/>
    <property type="project" value="InterPro"/>
</dbReference>
<evidence type="ECO:0000256" key="3">
    <source>
        <dbReference type="ARBA" id="ARBA00022722"/>
    </source>
</evidence>
<keyword evidence="3" id="KW-0540">Nuclease</keyword>
<dbReference type="AlphaFoldDB" id="A0AAJ6QQ45"/>
<keyword evidence="1" id="KW-0808">Transferase</keyword>
<dbReference type="SUPFAM" id="SSF57756">
    <property type="entry name" value="Retrovirus zinc finger-like domains"/>
    <property type="match status" value="1"/>
</dbReference>
<dbReference type="KEGG" id="goe:100897382"/>
<dbReference type="GO" id="GO:0008270">
    <property type="term" value="F:zinc ion binding"/>
    <property type="evidence" value="ECO:0007669"/>
    <property type="project" value="InterPro"/>
</dbReference>
<evidence type="ECO:0000256" key="2">
    <source>
        <dbReference type="ARBA" id="ARBA00022695"/>
    </source>
</evidence>
<dbReference type="Pfam" id="PF23309">
    <property type="entry name" value="DUF7083"/>
    <property type="match status" value="1"/>
</dbReference>
<dbReference type="InterPro" id="IPR001969">
    <property type="entry name" value="Aspartic_peptidase_AS"/>
</dbReference>
<dbReference type="InterPro" id="IPR021109">
    <property type="entry name" value="Peptidase_aspartic_dom_sf"/>
</dbReference>
<organism evidence="6 7">
    <name type="scientific">Galendromus occidentalis</name>
    <name type="common">western predatory mite</name>
    <dbReference type="NCBI Taxonomy" id="34638"/>
    <lineage>
        <taxon>Eukaryota</taxon>
        <taxon>Metazoa</taxon>
        <taxon>Ecdysozoa</taxon>
        <taxon>Arthropoda</taxon>
        <taxon>Chelicerata</taxon>
        <taxon>Arachnida</taxon>
        <taxon>Acari</taxon>
        <taxon>Parasitiformes</taxon>
        <taxon>Mesostigmata</taxon>
        <taxon>Gamasina</taxon>
        <taxon>Phytoseioidea</taxon>
        <taxon>Phytoseiidae</taxon>
        <taxon>Typhlodrominae</taxon>
        <taxon>Galendromus</taxon>
    </lineage>
</organism>
<reference evidence="7" key="1">
    <citation type="submission" date="2025-08" db="UniProtKB">
        <authorList>
            <consortium name="RefSeq"/>
        </authorList>
    </citation>
    <scope>IDENTIFICATION</scope>
</reference>
<dbReference type="GO" id="GO:0016779">
    <property type="term" value="F:nucleotidyltransferase activity"/>
    <property type="evidence" value="ECO:0007669"/>
    <property type="project" value="UniProtKB-KW"/>
</dbReference>
<dbReference type="InterPro" id="IPR050951">
    <property type="entry name" value="Retrovirus_Pol_polyprotein"/>
</dbReference>
<feature type="domain" description="DUF7083" evidence="5">
    <location>
        <begin position="44"/>
        <end position="126"/>
    </location>
</feature>
<name>A0AAJ6QQ45_9ACAR</name>
<dbReference type="InterPro" id="IPR036875">
    <property type="entry name" value="Znf_CCHC_sf"/>
</dbReference>
<dbReference type="GO" id="GO:0004190">
    <property type="term" value="F:aspartic-type endopeptidase activity"/>
    <property type="evidence" value="ECO:0007669"/>
    <property type="project" value="InterPro"/>
</dbReference>
<dbReference type="Proteomes" id="UP000694867">
    <property type="component" value="Unplaced"/>
</dbReference>
<dbReference type="Pfam" id="PF13975">
    <property type="entry name" value="gag-asp_proteas"/>
    <property type="match status" value="1"/>
</dbReference>
<dbReference type="RefSeq" id="XP_003740216.1">
    <property type="nucleotide sequence ID" value="XM_003740168.1"/>
</dbReference>
<proteinExistence type="predicted"/>
<keyword evidence="6" id="KW-1185">Reference proteome</keyword>
<sequence>MAKYSEEEMQEILQRAKESWSTASQSKNTASPNSRCFEYKLDSFKIPEFQFDAELDLTFKNWFERYQTIIEAENSPFGDNEDRARFIVSKLGKVEYRKFAKGIIPKKVSELSYDSLIDELTTFFDQPTSLFRRRLKLFDPKQEFTDLDDMAGQIKAQTDVSDMETCSVDEIECFIAIQRLHRPEHSLQRLRALNTLETRPGTTFDELINDLKMFENIRRDAAYVGTSQKRAVYKVQRIPQPTNANNSKYVCYRCGGNNHECDKCRFKNEICSKCKKKGHIAKVCRGGKPYSNRPRVNHVRAKANVNLIYTTVKINGVPVIMAVDTGAEVSLIDRRTYEQLGNPTLEKTTQNLTVANGSKLKSDGILQCQIELEGTSFTGKCFVTDKCSLLGLDWLRKDPHGKILNPKFLSNTITQVTESPRSTPTKSRL</sequence>
<protein>
    <submittedName>
        <fullName evidence="7">Uncharacterized protein K02A2.6-like</fullName>
    </submittedName>
</protein>
<accession>A0AAJ6QQ45</accession>
<dbReference type="InterPro" id="IPR055510">
    <property type="entry name" value="DUF7083"/>
</dbReference>
<dbReference type="PANTHER" id="PTHR37984">
    <property type="entry name" value="PROTEIN CBG26694"/>
    <property type="match status" value="1"/>
</dbReference>
<dbReference type="PROSITE" id="PS00141">
    <property type="entry name" value="ASP_PROTEASE"/>
    <property type="match status" value="1"/>
</dbReference>
<dbReference type="GeneID" id="100897382"/>
<gene>
    <name evidence="7" type="primary">LOC100897382</name>
</gene>
<dbReference type="Gene3D" id="4.10.60.10">
    <property type="entry name" value="Zinc finger, CCHC-type"/>
    <property type="match status" value="1"/>
</dbReference>